<reference evidence="8 10" key="1">
    <citation type="journal article" date="2012" name="Nature">
        <title>Algal genomes reveal evolutionary mosaicism and the fate of nucleomorphs.</title>
        <authorList>
            <consortium name="DOE Joint Genome Institute"/>
            <person name="Curtis B.A."/>
            <person name="Tanifuji G."/>
            <person name="Burki F."/>
            <person name="Gruber A."/>
            <person name="Irimia M."/>
            <person name="Maruyama S."/>
            <person name="Arias M.C."/>
            <person name="Ball S.G."/>
            <person name="Gile G.H."/>
            <person name="Hirakawa Y."/>
            <person name="Hopkins J.F."/>
            <person name="Kuo A."/>
            <person name="Rensing S.A."/>
            <person name="Schmutz J."/>
            <person name="Symeonidi A."/>
            <person name="Elias M."/>
            <person name="Eveleigh R.J."/>
            <person name="Herman E.K."/>
            <person name="Klute M.J."/>
            <person name="Nakayama T."/>
            <person name="Obornik M."/>
            <person name="Reyes-Prieto A."/>
            <person name="Armbrust E.V."/>
            <person name="Aves S.J."/>
            <person name="Beiko R.G."/>
            <person name="Coutinho P."/>
            <person name="Dacks J.B."/>
            <person name="Durnford D.G."/>
            <person name="Fast N.M."/>
            <person name="Green B.R."/>
            <person name="Grisdale C.J."/>
            <person name="Hempel F."/>
            <person name="Henrissat B."/>
            <person name="Hoppner M.P."/>
            <person name="Ishida K."/>
            <person name="Kim E."/>
            <person name="Koreny L."/>
            <person name="Kroth P.G."/>
            <person name="Liu Y."/>
            <person name="Malik S.B."/>
            <person name="Maier U.G."/>
            <person name="McRose D."/>
            <person name="Mock T."/>
            <person name="Neilson J.A."/>
            <person name="Onodera N.T."/>
            <person name="Poole A.M."/>
            <person name="Pritham E.J."/>
            <person name="Richards T.A."/>
            <person name="Rocap G."/>
            <person name="Roy S.W."/>
            <person name="Sarai C."/>
            <person name="Schaack S."/>
            <person name="Shirato S."/>
            <person name="Slamovits C.H."/>
            <person name="Spencer D.F."/>
            <person name="Suzuki S."/>
            <person name="Worden A.Z."/>
            <person name="Zauner S."/>
            <person name="Barry K."/>
            <person name="Bell C."/>
            <person name="Bharti A.K."/>
            <person name="Crow J.A."/>
            <person name="Grimwood J."/>
            <person name="Kramer R."/>
            <person name="Lindquist E."/>
            <person name="Lucas S."/>
            <person name="Salamov A."/>
            <person name="McFadden G.I."/>
            <person name="Lane C.E."/>
            <person name="Keeling P.J."/>
            <person name="Gray M.W."/>
            <person name="Grigoriev I.V."/>
            <person name="Archibald J.M."/>
        </authorList>
    </citation>
    <scope>NUCLEOTIDE SEQUENCE</scope>
    <source>
        <strain evidence="8 10">CCMP2712</strain>
    </source>
</reference>
<evidence type="ECO:0000256" key="5">
    <source>
        <dbReference type="ARBA" id="ARBA00022989"/>
    </source>
</evidence>
<dbReference type="eggNOG" id="ENOG502S1AQ">
    <property type="taxonomic scope" value="Eukaryota"/>
</dbReference>
<name>L1ITK4_GUITC</name>
<dbReference type="EnsemblProtists" id="EKX39214">
    <property type="protein sequence ID" value="EKX39214"/>
    <property type="gene ID" value="GUITHDRAFT_76565"/>
</dbReference>
<dbReference type="HOGENOM" id="CLU_029790_7_0_1"/>
<reference evidence="9" key="3">
    <citation type="submission" date="2015-06" db="UniProtKB">
        <authorList>
            <consortium name="EnsemblProtists"/>
        </authorList>
    </citation>
    <scope>IDENTIFICATION</scope>
</reference>
<dbReference type="KEGG" id="gtt:GUITHDRAFT_76565"/>
<gene>
    <name evidence="8" type="ORF">GUITHDRAFT_76565</name>
</gene>
<dbReference type="GO" id="GO:0005886">
    <property type="term" value="C:plasma membrane"/>
    <property type="evidence" value="ECO:0007669"/>
    <property type="project" value="UniProtKB-SubCell"/>
</dbReference>
<evidence type="ECO:0000313" key="8">
    <source>
        <dbReference type="EMBL" id="EKX39214.1"/>
    </source>
</evidence>
<dbReference type="AlphaFoldDB" id="L1ITK4"/>
<proteinExistence type="predicted"/>
<keyword evidence="10" id="KW-1185">Reference proteome</keyword>
<dbReference type="Pfam" id="PF25539">
    <property type="entry name" value="Bestrophin_2"/>
    <property type="match status" value="1"/>
</dbReference>
<dbReference type="PANTHER" id="PTHR33281">
    <property type="entry name" value="UPF0187 PROTEIN YNEE"/>
    <property type="match status" value="1"/>
</dbReference>
<reference evidence="10" key="2">
    <citation type="submission" date="2012-11" db="EMBL/GenBank/DDBJ databases">
        <authorList>
            <person name="Kuo A."/>
            <person name="Curtis B.A."/>
            <person name="Tanifuji G."/>
            <person name="Burki F."/>
            <person name="Gruber A."/>
            <person name="Irimia M."/>
            <person name="Maruyama S."/>
            <person name="Arias M.C."/>
            <person name="Ball S.G."/>
            <person name="Gile G.H."/>
            <person name="Hirakawa Y."/>
            <person name="Hopkins J.F."/>
            <person name="Rensing S.A."/>
            <person name="Schmutz J."/>
            <person name="Symeonidi A."/>
            <person name="Elias M."/>
            <person name="Eveleigh R.J."/>
            <person name="Herman E.K."/>
            <person name="Klute M.J."/>
            <person name="Nakayama T."/>
            <person name="Obornik M."/>
            <person name="Reyes-Prieto A."/>
            <person name="Armbrust E.V."/>
            <person name="Aves S.J."/>
            <person name="Beiko R.G."/>
            <person name="Coutinho P."/>
            <person name="Dacks J.B."/>
            <person name="Durnford D.G."/>
            <person name="Fast N.M."/>
            <person name="Green B.R."/>
            <person name="Grisdale C."/>
            <person name="Hempe F."/>
            <person name="Henrissat B."/>
            <person name="Hoppner M.P."/>
            <person name="Ishida K.-I."/>
            <person name="Kim E."/>
            <person name="Koreny L."/>
            <person name="Kroth P.G."/>
            <person name="Liu Y."/>
            <person name="Malik S.-B."/>
            <person name="Maier U.G."/>
            <person name="McRose D."/>
            <person name="Mock T."/>
            <person name="Neilson J.A."/>
            <person name="Onodera N.T."/>
            <person name="Poole A.M."/>
            <person name="Pritham E.J."/>
            <person name="Richards T.A."/>
            <person name="Rocap G."/>
            <person name="Roy S.W."/>
            <person name="Sarai C."/>
            <person name="Schaack S."/>
            <person name="Shirato S."/>
            <person name="Slamovits C.H."/>
            <person name="Spencer D.F."/>
            <person name="Suzuki S."/>
            <person name="Worden A.Z."/>
            <person name="Zauner S."/>
            <person name="Barry K."/>
            <person name="Bell C."/>
            <person name="Bharti A.K."/>
            <person name="Crow J.A."/>
            <person name="Grimwood J."/>
            <person name="Kramer R."/>
            <person name="Lindquist E."/>
            <person name="Lucas S."/>
            <person name="Salamov A."/>
            <person name="McFadden G.I."/>
            <person name="Lane C.E."/>
            <person name="Keeling P.J."/>
            <person name="Gray M.W."/>
            <person name="Grigoriev I.V."/>
            <person name="Archibald J.M."/>
        </authorList>
    </citation>
    <scope>NUCLEOTIDE SEQUENCE</scope>
    <source>
        <strain evidence="10">CCMP2712</strain>
    </source>
</reference>
<dbReference type="PaxDb" id="55529-EKX39214"/>
<dbReference type="InterPro" id="IPR044669">
    <property type="entry name" value="YneE/VCCN1/2-like"/>
</dbReference>
<evidence type="ECO:0000313" key="10">
    <source>
        <dbReference type="Proteomes" id="UP000011087"/>
    </source>
</evidence>
<dbReference type="GeneID" id="17296031"/>
<dbReference type="OMA" id="CHAKERD"/>
<evidence type="ECO:0000256" key="7">
    <source>
        <dbReference type="ARBA" id="ARBA00023136"/>
    </source>
</evidence>
<dbReference type="PANTHER" id="PTHR33281:SF19">
    <property type="entry name" value="VOLTAGE-DEPENDENT ANION CHANNEL-FORMING PROTEIN YNEE"/>
    <property type="match status" value="1"/>
</dbReference>
<accession>L1ITK4</accession>
<evidence type="ECO:0000256" key="2">
    <source>
        <dbReference type="ARBA" id="ARBA00022448"/>
    </source>
</evidence>
<dbReference type="GO" id="GO:0005254">
    <property type="term" value="F:chloride channel activity"/>
    <property type="evidence" value="ECO:0007669"/>
    <property type="project" value="InterPro"/>
</dbReference>
<organism evidence="8">
    <name type="scientific">Guillardia theta (strain CCMP2712)</name>
    <name type="common">Cryptophyte</name>
    <dbReference type="NCBI Taxonomy" id="905079"/>
    <lineage>
        <taxon>Eukaryota</taxon>
        <taxon>Cryptophyceae</taxon>
        <taxon>Pyrenomonadales</taxon>
        <taxon>Geminigeraceae</taxon>
        <taxon>Guillardia</taxon>
    </lineage>
</organism>
<evidence type="ECO:0000256" key="1">
    <source>
        <dbReference type="ARBA" id="ARBA00004651"/>
    </source>
</evidence>
<evidence type="ECO:0000313" key="9">
    <source>
        <dbReference type="EnsemblProtists" id="EKX39214"/>
    </source>
</evidence>
<keyword evidence="2" id="KW-0813">Transport</keyword>
<sequence>MSASSNRPLSKAIDPSKLLNGLYTDDDVLISDLTSRSRANWAKDLLSVASSRVLARISQRMTITTAWAAYVTALITWGDYLAPPSWGSFTQFTVPGWPHELVGAFLSILLVFRTDQAYDRFWEGRKQWSSLNSQCRSISRLVLSNLPIGMAQEFLSLVALFPVALKQHLRGDRNERELAAVFHLFQPKNVKTLEIVLESKNMPMTVVWCMSQLSAPLRKNRASRIFNYEVLWEEMEEKLSELADIVSQCEKIKCTPLPLSYSRHTSRFFSLFLFSLPLALVKETSPLLVPTIVLTTSWVLFATEEIGHIIEEPFGTIDSKSAGRRTQRQSSIMVDLEMWRLVLN</sequence>
<evidence type="ECO:0000256" key="3">
    <source>
        <dbReference type="ARBA" id="ARBA00022475"/>
    </source>
</evidence>
<evidence type="ECO:0000256" key="6">
    <source>
        <dbReference type="ARBA" id="ARBA00023065"/>
    </source>
</evidence>
<keyword evidence="3" id="KW-1003">Cell membrane</keyword>
<keyword evidence="6" id="KW-0406">Ion transport</keyword>
<keyword evidence="5" id="KW-1133">Transmembrane helix</keyword>
<dbReference type="EMBL" id="JH993041">
    <property type="protein sequence ID" value="EKX39214.1"/>
    <property type="molecule type" value="Genomic_DNA"/>
</dbReference>
<protein>
    <recommendedName>
        <fullName evidence="11">Bestrophin homolog</fullName>
    </recommendedName>
</protein>
<dbReference type="OrthoDB" id="1368at2759"/>
<dbReference type="STRING" id="905079.L1ITK4"/>
<dbReference type="RefSeq" id="XP_005826194.1">
    <property type="nucleotide sequence ID" value="XM_005826137.1"/>
</dbReference>
<keyword evidence="4" id="KW-0812">Transmembrane</keyword>
<keyword evidence="7" id="KW-0472">Membrane</keyword>
<evidence type="ECO:0000256" key="4">
    <source>
        <dbReference type="ARBA" id="ARBA00022692"/>
    </source>
</evidence>
<comment type="subcellular location">
    <subcellularLocation>
        <location evidence="1">Cell membrane</location>
        <topology evidence="1">Multi-pass membrane protein</topology>
    </subcellularLocation>
</comment>
<dbReference type="Proteomes" id="UP000011087">
    <property type="component" value="Unassembled WGS sequence"/>
</dbReference>
<evidence type="ECO:0008006" key="11">
    <source>
        <dbReference type="Google" id="ProtNLM"/>
    </source>
</evidence>